<dbReference type="Proteomes" id="UP001177595">
    <property type="component" value="Plasmid paPv4"/>
</dbReference>
<sequence length="240" mass="27176">MGFGLIAAMSTVEAGGWQWYQAEAQPIEAEERQESQPVSAPKDALEKLSLLQKATKTALAQAILYPSPENFITFFTWQNYWTKQASHFSQSAKKAFLARPDLDYNLKYSHYNGIVSHQLAKDAEQQQQAIGEIARKYGVMLFYRGREPIDNQLVKVVKQFKETYKLPVLPIAVDGVVNPLLPDSRRDNGQAARLGVRYFPALMLFDPQSETVNPLAYGFISQDDLAKQFLNLYTDFAPNF</sequence>
<organism evidence="1 2">
    <name type="scientific">Arsenophonus nasoniae</name>
    <name type="common">son-killer infecting Nasonia vitripennis</name>
    <dbReference type="NCBI Taxonomy" id="638"/>
    <lineage>
        <taxon>Bacteria</taxon>
        <taxon>Pseudomonadati</taxon>
        <taxon>Pseudomonadota</taxon>
        <taxon>Gammaproteobacteria</taxon>
        <taxon>Enterobacterales</taxon>
        <taxon>Morganellaceae</taxon>
        <taxon>Arsenophonus</taxon>
    </lineage>
</organism>
<evidence type="ECO:0000313" key="2">
    <source>
        <dbReference type="Proteomes" id="UP001177595"/>
    </source>
</evidence>
<keyword evidence="1" id="KW-0614">Plasmid</keyword>
<dbReference type="InterPro" id="IPR039555">
    <property type="entry name" value="TraF/TrbB"/>
</dbReference>
<dbReference type="RefSeq" id="WP_280626917.1">
    <property type="nucleotide sequence ID" value="NZ_CP123508.1"/>
</dbReference>
<dbReference type="InterPro" id="IPR014110">
    <property type="entry name" value="TraF"/>
</dbReference>
<dbReference type="InterPro" id="IPR036249">
    <property type="entry name" value="Thioredoxin-like_sf"/>
</dbReference>
<dbReference type="AlphaFoldDB" id="A0AA95GVT5"/>
<reference evidence="1" key="1">
    <citation type="submission" date="2023-04" db="EMBL/GenBank/DDBJ databases">
        <title>Genome dynamics across the evolutionary transition to endosymbiosis.</title>
        <authorList>
            <person name="Siozios S."/>
            <person name="Nadal-Jimenez P."/>
            <person name="Azagi T."/>
            <person name="Sprong H."/>
            <person name="Frost C.L."/>
            <person name="Parratt S.R."/>
            <person name="Taylor G."/>
            <person name="Brettell L."/>
            <person name="Lew K.C."/>
            <person name="Croft L."/>
            <person name="King K.C."/>
            <person name="Brockhurst M.A."/>
            <person name="Hypsa V."/>
            <person name="Novakova E."/>
            <person name="Darby A.C."/>
            <person name="Hurst G.D.D."/>
        </authorList>
    </citation>
    <scope>NUCLEOTIDE SEQUENCE</scope>
    <source>
        <strain evidence="1">APv</strain>
        <plasmid evidence="1">paPv4</plasmid>
    </source>
</reference>
<evidence type="ECO:0000313" key="1">
    <source>
        <dbReference type="EMBL" id="WGM03690.1"/>
    </source>
</evidence>
<geneLocation type="plasmid" evidence="1 2">
    <name>paPv4</name>
</geneLocation>
<dbReference type="SUPFAM" id="SSF52833">
    <property type="entry name" value="Thioredoxin-like"/>
    <property type="match status" value="1"/>
</dbReference>
<proteinExistence type="predicted"/>
<dbReference type="EMBL" id="CP123508">
    <property type="protein sequence ID" value="WGM03690.1"/>
    <property type="molecule type" value="Genomic_DNA"/>
</dbReference>
<dbReference type="NCBIfam" id="TIGR02739">
    <property type="entry name" value="TraF"/>
    <property type="match status" value="1"/>
</dbReference>
<name>A0AA95GVT5_9GAMM</name>
<dbReference type="Pfam" id="PF13728">
    <property type="entry name" value="TraF"/>
    <property type="match status" value="1"/>
</dbReference>
<dbReference type="NCBIfam" id="NF010257">
    <property type="entry name" value="PRK13703.1"/>
    <property type="match status" value="1"/>
</dbReference>
<gene>
    <name evidence="1" type="primary">traF</name>
    <name evidence="1" type="ORF">QE210_19600</name>
</gene>
<protein>
    <submittedName>
        <fullName evidence="1">Type-F conjugative transfer system pilin assembly protein TraF</fullName>
    </submittedName>
</protein>
<accession>A0AA95GVT5</accession>